<evidence type="ECO:0000313" key="3">
    <source>
        <dbReference type="Proteomes" id="UP000236178"/>
    </source>
</evidence>
<feature type="region of interest" description="Disordered" evidence="1">
    <location>
        <begin position="36"/>
        <end position="81"/>
    </location>
</feature>
<feature type="compositionally biased region" description="Basic and acidic residues" evidence="1">
    <location>
        <begin position="71"/>
        <end position="81"/>
    </location>
</feature>
<accession>A0A2I0STD1</accession>
<organism evidence="2 3">
    <name type="scientific">Streptomyces populi</name>
    <dbReference type="NCBI Taxonomy" id="2058924"/>
    <lineage>
        <taxon>Bacteria</taxon>
        <taxon>Bacillati</taxon>
        <taxon>Actinomycetota</taxon>
        <taxon>Actinomycetes</taxon>
        <taxon>Kitasatosporales</taxon>
        <taxon>Streptomycetaceae</taxon>
        <taxon>Streptomyces</taxon>
    </lineage>
</organism>
<dbReference type="AlphaFoldDB" id="A0A2I0STD1"/>
<proteinExistence type="predicted"/>
<evidence type="ECO:0000313" key="2">
    <source>
        <dbReference type="EMBL" id="PKT73186.1"/>
    </source>
</evidence>
<comment type="caution">
    <text evidence="2">The sequence shown here is derived from an EMBL/GenBank/DDBJ whole genome shotgun (WGS) entry which is preliminary data.</text>
</comment>
<dbReference type="Proteomes" id="UP000236178">
    <property type="component" value="Unassembled WGS sequence"/>
</dbReference>
<protein>
    <submittedName>
        <fullName evidence="2">Uncharacterized protein</fullName>
    </submittedName>
</protein>
<reference evidence="2 3" key="1">
    <citation type="submission" date="2017-12" db="EMBL/GenBank/DDBJ databases">
        <title>Streptomyces populusis sp. nov., a novel endophytic actinobacterium isolated from stems of Populus adenopoda Maxim.</title>
        <authorList>
            <person name="Wang Z."/>
        </authorList>
    </citation>
    <scope>NUCLEOTIDE SEQUENCE [LARGE SCALE GENOMIC DNA]</scope>
    <source>
        <strain evidence="2 3">A249</strain>
    </source>
</reference>
<evidence type="ECO:0000256" key="1">
    <source>
        <dbReference type="SAM" id="MobiDB-lite"/>
    </source>
</evidence>
<gene>
    <name evidence="2" type="ORF">CW362_09580</name>
</gene>
<feature type="compositionally biased region" description="Basic and acidic residues" evidence="1">
    <location>
        <begin position="41"/>
        <end position="53"/>
    </location>
</feature>
<name>A0A2I0STD1_9ACTN</name>
<sequence>MFEVREVDADCPMPCSVPTGAVFAMVLPGTGMSAAAMRAGPFERHGSDREPGSRRTPRRPTGRRGPVPLLRDGRADRGQSK</sequence>
<keyword evidence="3" id="KW-1185">Reference proteome</keyword>
<dbReference type="EMBL" id="PJOS01000013">
    <property type="protein sequence ID" value="PKT73186.1"/>
    <property type="molecule type" value="Genomic_DNA"/>
</dbReference>